<dbReference type="Proteomes" id="UP001165101">
    <property type="component" value="Unassembled WGS sequence"/>
</dbReference>
<proteinExistence type="predicted"/>
<accession>A0ACB5TPH2</accession>
<comment type="caution">
    <text evidence="1">The sequence shown here is derived from an EMBL/GenBank/DDBJ whole genome shotgun (WGS) entry which is preliminary data.</text>
</comment>
<sequence>MVPNSNYNDQEGNSYRYNDRSHQQQRQYGEIDRNDSNPNPFRISSSSSSQQQQHLESSVLPKVRNTNHTQQSDKSGYYVPSGAYGQQQSPQQQQQQQQQPMVNAAPATPRMLRNASASNTLVNNMNSNLSDEYAINPDYLPQNAQRRRQTTASSNSNSNNNHRYNSSSIENNQDYSPNNYIPTQHEDNHIRQKSSSLPSRSNSARQRSGADYYQQQQQQQQQQQSQKQHVPSTQQDAQSQQLPPVPRTPQLNQQLPQQQPPQQQPQQQQQQQQFHRKSIGDWDFAKTIGAGSMGKVKLARHRITNEVCAVKVVPRAAKIWQRQHMNDPPTNDEIELNRRKKEYEKEVARDKRTIREGALGRILYHPYICRLYEMFPMTNHYYMLFEYVSGGQMLDYIVSHGSLKERHTRKFCRGIASALYYCHSNNIVHRDLKIENIMISKSGDIKIIDFGLSNLFDKKHLLKTYCGSLYFAAPELLSAHPYIGPEVDVWSFGVVLYVLVCGKVPFDDQSVSALHSKIKKGHVEYPDNLSKECVSLLSRMLVVNPVERASLKEVMNHPWMTKGFDGPPPHYLPHRVPLQLPLNYDVIDVIVELQLGTEDQVTRELTEILGSPEYQLAVSNWNIKNNIFDDHSETQ</sequence>
<dbReference type="EMBL" id="BSXV01001416">
    <property type="protein sequence ID" value="GME92767.1"/>
    <property type="molecule type" value="Genomic_DNA"/>
</dbReference>
<keyword evidence="2" id="KW-1185">Reference proteome</keyword>
<evidence type="ECO:0000313" key="1">
    <source>
        <dbReference type="EMBL" id="GME92767.1"/>
    </source>
</evidence>
<gene>
    <name evidence="1" type="ORF">Cboi01_000287500</name>
</gene>
<reference evidence="1" key="1">
    <citation type="submission" date="2023-04" db="EMBL/GenBank/DDBJ databases">
        <title>Candida boidinii NBRC 1967.</title>
        <authorList>
            <person name="Ichikawa N."/>
            <person name="Sato H."/>
            <person name="Tonouchi N."/>
        </authorList>
    </citation>
    <scope>NUCLEOTIDE SEQUENCE</scope>
    <source>
        <strain evidence="1">NBRC 1967</strain>
    </source>
</reference>
<organism evidence="1 2">
    <name type="scientific">Candida boidinii</name>
    <name type="common">Yeast</name>
    <dbReference type="NCBI Taxonomy" id="5477"/>
    <lineage>
        <taxon>Eukaryota</taxon>
        <taxon>Fungi</taxon>
        <taxon>Dikarya</taxon>
        <taxon>Ascomycota</taxon>
        <taxon>Saccharomycotina</taxon>
        <taxon>Pichiomycetes</taxon>
        <taxon>Pichiales</taxon>
        <taxon>Pichiaceae</taxon>
        <taxon>Ogataea</taxon>
        <taxon>Ogataea/Candida clade</taxon>
    </lineage>
</organism>
<evidence type="ECO:0000313" key="2">
    <source>
        <dbReference type="Proteomes" id="UP001165101"/>
    </source>
</evidence>
<name>A0ACB5TPH2_CANBO</name>
<protein>
    <submittedName>
        <fullName evidence="1">Unnamed protein product</fullName>
    </submittedName>
</protein>